<protein>
    <submittedName>
        <fullName evidence="1">Uncharacterized protein</fullName>
    </submittedName>
</protein>
<proteinExistence type="predicted"/>
<sequence>MSSFPAELIENILEHAYGEYKPLEKPVILHQCAQVCRTWRTIAQSLIFSELLLSIGNPQIKILQENDSPRHLVRRVWVRIVEMEIIPWMLGPRSAFDLTRLTTLRTSDRTNHLEGYALVQELVEQCASTVQDLMVDPPTMYAVLNPDLSPECVLNPTKLSSLRTIRIAIIQEMEDYTNFIPWLIALFSSFAVDSKLEEILLPCVFPEHSLDVETGAKEDTIGEYGWEALDDLLSTSIQTLKRVVISVYGNYGVNPQGDHSLGIQFRTAFPRLTERGMLEIMGSLEPGCVSSEDCWWRLVDKANS</sequence>
<dbReference type="Proteomes" id="UP000308600">
    <property type="component" value="Unassembled WGS sequence"/>
</dbReference>
<evidence type="ECO:0000313" key="1">
    <source>
        <dbReference type="EMBL" id="TFK70105.1"/>
    </source>
</evidence>
<gene>
    <name evidence="1" type="ORF">BDN72DRAFT_565780</name>
</gene>
<dbReference type="EMBL" id="ML208318">
    <property type="protein sequence ID" value="TFK70105.1"/>
    <property type="molecule type" value="Genomic_DNA"/>
</dbReference>
<keyword evidence="2" id="KW-1185">Reference proteome</keyword>
<organism evidence="1 2">
    <name type="scientific">Pluteus cervinus</name>
    <dbReference type="NCBI Taxonomy" id="181527"/>
    <lineage>
        <taxon>Eukaryota</taxon>
        <taxon>Fungi</taxon>
        <taxon>Dikarya</taxon>
        <taxon>Basidiomycota</taxon>
        <taxon>Agaricomycotina</taxon>
        <taxon>Agaricomycetes</taxon>
        <taxon>Agaricomycetidae</taxon>
        <taxon>Agaricales</taxon>
        <taxon>Pluteineae</taxon>
        <taxon>Pluteaceae</taxon>
        <taxon>Pluteus</taxon>
    </lineage>
</organism>
<reference evidence="1 2" key="1">
    <citation type="journal article" date="2019" name="Nat. Ecol. Evol.">
        <title>Megaphylogeny resolves global patterns of mushroom evolution.</title>
        <authorList>
            <person name="Varga T."/>
            <person name="Krizsan K."/>
            <person name="Foldi C."/>
            <person name="Dima B."/>
            <person name="Sanchez-Garcia M."/>
            <person name="Sanchez-Ramirez S."/>
            <person name="Szollosi G.J."/>
            <person name="Szarkandi J.G."/>
            <person name="Papp V."/>
            <person name="Albert L."/>
            <person name="Andreopoulos W."/>
            <person name="Angelini C."/>
            <person name="Antonin V."/>
            <person name="Barry K.W."/>
            <person name="Bougher N.L."/>
            <person name="Buchanan P."/>
            <person name="Buyck B."/>
            <person name="Bense V."/>
            <person name="Catcheside P."/>
            <person name="Chovatia M."/>
            <person name="Cooper J."/>
            <person name="Damon W."/>
            <person name="Desjardin D."/>
            <person name="Finy P."/>
            <person name="Geml J."/>
            <person name="Haridas S."/>
            <person name="Hughes K."/>
            <person name="Justo A."/>
            <person name="Karasinski D."/>
            <person name="Kautmanova I."/>
            <person name="Kiss B."/>
            <person name="Kocsube S."/>
            <person name="Kotiranta H."/>
            <person name="LaButti K.M."/>
            <person name="Lechner B.E."/>
            <person name="Liimatainen K."/>
            <person name="Lipzen A."/>
            <person name="Lukacs Z."/>
            <person name="Mihaltcheva S."/>
            <person name="Morgado L.N."/>
            <person name="Niskanen T."/>
            <person name="Noordeloos M.E."/>
            <person name="Ohm R.A."/>
            <person name="Ortiz-Santana B."/>
            <person name="Ovrebo C."/>
            <person name="Racz N."/>
            <person name="Riley R."/>
            <person name="Savchenko A."/>
            <person name="Shiryaev A."/>
            <person name="Soop K."/>
            <person name="Spirin V."/>
            <person name="Szebenyi C."/>
            <person name="Tomsovsky M."/>
            <person name="Tulloss R.E."/>
            <person name="Uehling J."/>
            <person name="Grigoriev I.V."/>
            <person name="Vagvolgyi C."/>
            <person name="Papp T."/>
            <person name="Martin F.M."/>
            <person name="Miettinen O."/>
            <person name="Hibbett D.S."/>
            <person name="Nagy L.G."/>
        </authorList>
    </citation>
    <scope>NUCLEOTIDE SEQUENCE [LARGE SCALE GENOMIC DNA]</scope>
    <source>
        <strain evidence="1 2">NL-1719</strain>
    </source>
</reference>
<accession>A0ACD3AWB3</accession>
<evidence type="ECO:0000313" key="2">
    <source>
        <dbReference type="Proteomes" id="UP000308600"/>
    </source>
</evidence>
<name>A0ACD3AWB3_9AGAR</name>